<feature type="region of interest" description="Disordered" evidence="1">
    <location>
        <begin position="1284"/>
        <end position="1306"/>
    </location>
</feature>
<dbReference type="Proteomes" id="UP000036426">
    <property type="component" value="Unassembled WGS sequence"/>
</dbReference>
<dbReference type="Pfam" id="PF13116">
    <property type="entry name" value="YhdP"/>
    <property type="match status" value="1"/>
</dbReference>
<dbReference type="InterPro" id="IPR011836">
    <property type="entry name" value="YhdP"/>
</dbReference>
<comment type="caution">
    <text evidence="3">The sequence shown here is derived from an EMBL/GenBank/DDBJ whole genome shotgun (WGS) entry which is preliminary data.</text>
</comment>
<dbReference type="PANTHER" id="PTHR38690">
    <property type="entry name" value="PROTEASE-RELATED"/>
    <property type="match status" value="1"/>
</dbReference>
<organism evidence="3 4">
    <name type="scientific">Photobacterium aphoticum</name>
    <dbReference type="NCBI Taxonomy" id="754436"/>
    <lineage>
        <taxon>Bacteria</taxon>
        <taxon>Pseudomonadati</taxon>
        <taxon>Pseudomonadota</taxon>
        <taxon>Gammaproteobacteria</taxon>
        <taxon>Vibrionales</taxon>
        <taxon>Vibrionaceae</taxon>
        <taxon>Photobacterium</taxon>
    </lineage>
</organism>
<evidence type="ECO:0000259" key="2">
    <source>
        <dbReference type="Pfam" id="PF13116"/>
    </source>
</evidence>
<reference evidence="3 4" key="1">
    <citation type="submission" date="2015-05" db="EMBL/GenBank/DDBJ databases">
        <title>Photobacterium galathea sp. nov.</title>
        <authorList>
            <person name="Machado H."/>
            <person name="Gram L."/>
        </authorList>
    </citation>
    <scope>NUCLEOTIDE SEQUENCE [LARGE SCALE GENOMIC DNA]</scope>
    <source>
        <strain evidence="3 4">DSM 25995</strain>
    </source>
</reference>
<dbReference type="NCBIfam" id="TIGR02099">
    <property type="entry name" value="YhdP family protein"/>
    <property type="match status" value="1"/>
</dbReference>
<evidence type="ECO:0000256" key="1">
    <source>
        <dbReference type="SAM" id="MobiDB-lite"/>
    </source>
</evidence>
<feature type="domain" description="YhdP central" evidence="2">
    <location>
        <begin position="1"/>
        <end position="1281"/>
    </location>
</feature>
<dbReference type="PATRIC" id="fig|754436.4.peg.488"/>
<dbReference type="PANTHER" id="PTHR38690:SF1">
    <property type="entry name" value="PROTEASE"/>
    <property type="match status" value="1"/>
</dbReference>
<sequence>MWLVLTVLVLAAIAISGLRFILPQLNDYREPIRQWASEQAGLHLDIAHVEGHWRNFGPSLVLQGVSVTMPAQPDSVVKVGDVSFQLDLLSSALQLRPVFHDLRIDRLKLDVTGFQAASAADSTEAESDEQLATIKQLEDILFVQLGQFSLRNSAITFLSPADERLTVDIQTLKWDTQHGQRRAEGVISIADTHFSQVQVIANLSAKQSWSEQSGELYLHARNLSLTPWLNKQRLSEAEITTSNINAQAWLTVANGQLQHANLMLDDSFLRWQGKDGSHHFRIHEGHLRLHPLFDDANTASGNGHAVGWRLDSDKLALQTDRTDWPAMDIAAQWTPSGWQAALNTIALAPLRPLVDLLPLDATSRNAIEQLKPHGTINDIRVASDAEYGPRFSFEAKQLGLSHWEYLPGFNKLDAHVAGDLAGGKAQLTLKNDSLPYGEMFQAALPIRDADVTAYWQVDKQGWRLWSDKLSVATPHLSVDGQFRLDFPTDTPAWLSFYGEASISQAGETWRYLPTLALGHELTDYLSAAIRGGKAKDAQLLWYGELNAFPYAQHDGVFQAFVPLRKGAFSFDTAWPELTSLNLDLLFENDWMYLNARHAKTMGATASRVTGGAELAEDGHLKLTVDVAANGEQVRDYMLATPLVDSVGAALTTVQVSGPVTSQFKLDIPFDGSDVRAWGNATLKDNQVALNAPPIPLEKVSGVIHFDNDKIKADDFTGTTLNQPVQLGFTGKSVATTGGSDSGYRVDVNLNGDWDVAKLQQTLEDPLLARVVGRSAWQGHVGVDLHDTGFAYQVDVTAPLKQISSQLPYPLAIVPNTDKALQLAVKGNQHALTSTLIAPDVTYQAEFNLIPDRLVIESSELTVGKAKRHALQRGVHGVDVDTTKVDGDRWISLIGEIHDKIAATDASSAGTSSGTTSAMPEIPLPNRVQAKVKQLTLAGLDWNKVSLSLSQRMTQDKAWQMNINSRELTGHALWPKDQPLRVELDSLHLNIPDSDTPDLDKPYQPQHDVPPVTDFDRSMMANMPNIDLLLHDAWLQGYRLGKVSGKLRREKNMLALSNFTVNSGATTLNLDGNWTLDGEHSETQLAFDIEGKNSSDIMGRFGISGGIQGASFSTYASIQWQGAPWSMHRETLTGEVKSETGQGVISDIGGAGRLLGLFSIDSIVRKMQLDFSGIFDDGLAFNYIRGSGRIENGQFETSDIKMQALAGDMFIQGSANLVNETVDAHVKFIPDFTSGIPVLTAFAVAPQAAIYVFAISTVLSPVVDVFTQVNYLVKGPIDSPTVTEQSRFTGEYKVPESLQRQESSKQK</sequence>
<dbReference type="InterPro" id="IPR025263">
    <property type="entry name" value="YhdP_central"/>
</dbReference>
<name>A0A0J1GTG4_9GAMM</name>
<protein>
    <submittedName>
        <fullName evidence="3">Membrane protein</fullName>
    </submittedName>
</protein>
<accession>A0A0J1GTG4</accession>
<evidence type="ECO:0000313" key="3">
    <source>
        <dbReference type="EMBL" id="KLV02714.1"/>
    </source>
</evidence>
<evidence type="ECO:0000313" key="4">
    <source>
        <dbReference type="Proteomes" id="UP000036426"/>
    </source>
</evidence>
<gene>
    <name evidence="3" type="ORF">ABT58_02300</name>
</gene>
<keyword evidence="4" id="KW-1185">Reference proteome</keyword>
<proteinExistence type="predicted"/>
<dbReference type="EMBL" id="LDOV01000004">
    <property type="protein sequence ID" value="KLV02714.1"/>
    <property type="molecule type" value="Genomic_DNA"/>
</dbReference>